<dbReference type="SUPFAM" id="SSF50156">
    <property type="entry name" value="PDZ domain-like"/>
    <property type="match status" value="1"/>
</dbReference>
<feature type="domain" description="PDZ" evidence="7">
    <location>
        <begin position="115"/>
        <end position="183"/>
    </location>
</feature>
<keyword evidence="6" id="KW-0812">Transmembrane</keyword>
<dbReference type="InterPro" id="IPR001478">
    <property type="entry name" value="PDZ"/>
</dbReference>
<evidence type="ECO:0000313" key="9">
    <source>
        <dbReference type="Proteomes" id="UP000184080"/>
    </source>
</evidence>
<dbReference type="GO" id="GO:0007165">
    <property type="term" value="P:signal transduction"/>
    <property type="evidence" value="ECO:0007669"/>
    <property type="project" value="TreeGrafter"/>
</dbReference>
<accession>A0A1M6H114</accession>
<evidence type="ECO:0000256" key="5">
    <source>
        <dbReference type="RuleBase" id="RU004404"/>
    </source>
</evidence>
<dbReference type="SMART" id="SM00228">
    <property type="entry name" value="PDZ"/>
    <property type="match status" value="1"/>
</dbReference>
<evidence type="ECO:0000256" key="6">
    <source>
        <dbReference type="SAM" id="Phobius"/>
    </source>
</evidence>
<feature type="transmembrane region" description="Helical" evidence="6">
    <location>
        <begin position="20"/>
        <end position="45"/>
    </location>
</feature>
<dbReference type="Pfam" id="PF17820">
    <property type="entry name" value="PDZ_6"/>
    <property type="match status" value="1"/>
</dbReference>
<dbReference type="EMBL" id="FQZO01000003">
    <property type="protein sequence ID" value="SHJ15814.1"/>
    <property type="molecule type" value="Genomic_DNA"/>
</dbReference>
<name>A0A1M6H114_9CLOT</name>
<organism evidence="8 9">
    <name type="scientific">Clostridium amylolyticum</name>
    <dbReference type="NCBI Taxonomy" id="1121298"/>
    <lineage>
        <taxon>Bacteria</taxon>
        <taxon>Bacillati</taxon>
        <taxon>Bacillota</taxon>
        <taxon>Clostridia</taxon>
        <taxon>Eubacteriales</taxon>
        <taxon>Clostridiaceae</taxon>
        <taxon>Clostridium</taxon>
    </lineage>
</organism>
<proteinExistence type="inferred from homology"/>
<dbReference type="GO" id="GO:0030288">
    <property type="term" value="C:outer membrane-bounded periplasmic space"/>
    <property type="evidence" value="ECO:0007669"/>
    <property type="project" value="TreeGrafter"/>
</dbReference>
<evidence type="ECO:0000256" key="1">
    <source>
        <dbReference type="ARBA" id="ARBA00009179"/>
    </source>
</evidence>
<dbReference type="OrthoDB" id="9812068at2"/>
<dbReference type="CDD" id="cd06782">
    <property type="entry name" value="cpPDZ_CPP-like"/>
    <property type="match status" value="1"/>
</dbReference>
<protein>
    <submittedName>
        <fullName evidence="8">C-terminal processing peptidase-3. Serine peptidase. MEROPS family S41A</fullName>
    </submittedName>
</protein>
<dbReference type="PANTHER" id="PTHR32060">
    <property type="entry name" value="TAIL-SPECIFIC PROTEASE"/>
    <property type="match status" value="1"/>
</dbReference>
<dbReference type="Proteomes" id="UP000184080">
    <property type="component" value="Unassembled WGS sequence"/>
</dbReference>
<sequence length="417" mass="45936">MNGFESQGDLKRKRGRGKWIALVVVLILLTAVGSFYAGTVAAFTIPRLSGVNSNYKGLEDYKNVEGFNKLFQIREALYKYYDGPIDDNVLVEGAIKGMTSSLNDPYTVFMNKKEFYDFSEKNEGEYVGLGIQVGVKDDKITVILPFEGSPADKAGILPGDVILKVNDTDVTGKDIDKAVSIMKGNDKVEVKLSLFRENKGNFDVAVKRDTIKLVTVKGEMMDNNIGYISISMFDEHTTDNFNKTLKNLKSKGMKALILDLRDNPGGLLKSSVEISSNFIPKNKVIVSTIDKNKKEERLNSLGGNAQGLPLVVLINEYTASASEIVSGAIRDYKVGTLVGTKTFGKGVVQSVLSGSDGTALKVTISKYYTPNGENIHHTGIAPDIEVKYPDELREKIYKRSDDPQFNKALEVIKEKLK</sequence>
<dbReference type="STRING" id="1121298.SAMN05444401_2325"/>
<keyword evidence="3 5" id="KW-0378">Hydrolase</keyword>
<dbReference type="GO" id="GO:0006508">
    <property type="term" value="P:proteolysis"/>
    <property type="evidence" value="ECO:0007669"/>
    <property type="project" value="UniProtKB-KW"/>
</dbReference>
<gene>
    <name evidence="8" type="ORF">SAMN05444401_2325</name>
</gene>
<keyword evidence="4 5" id="KW-0720">Serine protease</keyword>
<dbReference type="NCBIfam" id="TIGR00225">
    <property type="entry name" value="prc"/>
    <property type="match status" value="1"/>
</dbReference>
<dbReference type="Pfam" id="PF22694">
    <property type="entry name" value="CtpB_N-like"/>
    <property type="match status" value="1"/>
</dbReference>
<evidence type="ECO:0000256" key="4">
    <source>
        <dbReference type="ARBA" id="ARBA00022825"/>
    </source>
</evidence>
<dbReference type="PANTHER" id="PTHR32060:SF30">
    <property type="entry name" value="CARBOXY-TERMINAL PROCESSING PROTEASE CTPA"/>
    <property type="match status" value="1"/>
</dbReference>
<evidence type="ECO:0000259" key="7">
    <source>
        <dbReference type="PROSITE" id="PS50106"/>
    </source>
</evidence>
<dbReference type="InterPro" id="IPR029045">
    <property type="entry name" value="ClpP/crotonase-like_dom_sf"/>
</dbReference>
<dbReference type="InterPro" id="IPR004447">
    <property type="entry name" value="Peptidase_S41A"/>
</dbReference>
<keyword evidence="6" id="KW-1133">Transmembrane helix</keyword>
<dbReference type="AlphaFoldDB" id="A0A1M6H114"/>
<dbReference type="InterPro" id="IPR055210">
    <property type="entry name" value="CtpA/B_N"/>
</dbReference>
<evidence type="ECO:0000313" key="8">
    <source>
        <dbReference type="EMBL" id="SHJ15814.1"/>
    </source>
</evidence>
<dbReference type="Pfam" id="PF03572">
    <property type="entry name" value="Peptidase_S41"/>
    <property type="match status" value="1"/>
</dbReference>
<dbReference type="InterPro" id="IPR005151">
    <property type="entry name" value="Tail-specific_protease"/>
</dbReference>
<dbReference type="InterPro" id="IPR041489">
    <property type="entry name" value="PDZ_6"/>
</dbReference>
<dbReference type="CDD" id="cd07560">
    <property type="entry name" value="Peptidase_S41_CPP"/>
    <property type="match status" value="1"/>
</dbReference>
<evidence type="ECO:0000256" key="2">
    <source>
        <dbReference type="ARBA" id="ARBA00022670"/>
    </source>
</evidence>
<dbReference type="GO" id="GO:0008236">
    <property type="term" value="F:serine-type peptidase activity"/>
    <property type="evidence" value="ECO:0007669"/>
    <property type="project" value="UniProtKB-KW"/>
</dbReference>
<dbReference type="SUPFAM" id="SSF52096">
    <property type="entry name" value="ClpP/crotonase"/>
    <property type="match status" value="1"/>
</dbReference>
<dbReference type="FunFam" id="2.30.42.10:FF:000063">
    <property type="entry name" value="Peptidase, S41 family"/>
    <property type="match status" value="1"/>
</dbReference>
<comment type="similarity">
    <text evidence="1 5">Belongs to the peptidase S41A family.</text>
</comment>
<evidence type="ECO:0000256" key="3">
    <source>
        <dbReference type="ARBA" id="ARBA00022801"/>
    </source>
</evidence>
<keyword evidence="9" id="KW-1185">Reference proteome</keyword>
<dbReference type="Gene3D" id="3.30.750.44">
    <property type="match status" value="1"/>
</dbReference>
<keyword evidence="2 5" id="KW-0645">Protease</keyword>
<dbReference type="GO" id="GO:0004175">
    <property type="term" value="F:endopeptidase activity"/>
    <property type="evidence" value="ECO:0007669"/>
    <property type="project" value="TreeGrafter"/>
</dbReference>
<dbReference type="PROSITE" id="PS50106">
    <property type="entry name" value="PDZ"/>
    <property type="match status" value="1"/>
</dbReference>
<dbReference type="SMART" id="SM00245">
    <property type="entry name" value="TSPc"/>
    <property type="match status" value="1"/>
</dbReference>
<keyword evidence="6" id="KW-0472">Membrane</keyword>
<dbReference type="InterPro" id="IPR036034">
    <property type="entry name" value="PDZ_sf"/>
</dbReference>
<dbReference type="Gene3D" id="3.90.226.10">
    <property type="entry name" value="2-enoyl-CoA Hydratase, Chain A, domain 1"/>
    <property type="match status" value="1"/>
</dbReference>
<dbReference type="Gene3D" id="2.30.42.10">
    <property type="match status" value="1"/>
</dbReference>
<dbReference type="RefSeq" id="WP_073006670.1">
    <property type="nucleotide sequence ID" value="NZ_FQZO01000003.1"/>
</dbReference>
<reference evidence="8 9" key="1">
    <citation type="submission" date="2016-11" db="EMBL/GenBank/DDBJ databases">
        <authorList>
            <person name="Jaros S."/>
            <person name="Januszkiewicz K."/>
            <person name="Wedrychowicz H."/>
        </authorList>
    </citation>
    <scope>NUCLEOTIDE SEQUENCE [LARGE SCALE GENOMIC DNA]</scope>
    <source>
        <strain evidence="8 9">DSM 21864</strain>
    </source>
</reference>